<protein>
    <submittedName>
        <fullName evidence="1">Uncharacterized protein</fullName>
    </submittedName>
</protein>
<name>A0A2H3JI10_WOLCO</name>
<proteinExistence type="predicted"/>
<dbReference type="Proteomes" id="UP000218811">
    <property type="component" value="Unassembled WGS sequence"/>
</dbReference>
<dbReference type="EMBL" id="KB467998">
    <property type="protein sequence ID" value="PCH39483.1"/>
    <property type="molecule type" value="Genomic_DNA"/>
</dbReference>
<dbReference type="AlphaFoldDB" id="A0A2H3JI10"/>
<organism evidence="1 2">
    <name type="scientific">Wolfiporia cocos (strain MD-104)</name>
    <name type="common">Brown rot fungus</name>
    <dbReference type="NCBI Taxonomy" id="742152"/>
    <lineage>
        <taxon>Eukaryota</taxon>
        <taxon>Fungi</taxon>
        <taxon>Dikarya</taxon>
        <taxon>Basidiomycota</taxon>
        <taxon>Agaricomycotina</taxon>
        <taxon>Agaricomycetes</taxon>
        <taxon>Polyporales</taxon>
        <taxon>Phaeolaceae</taxon>
        <taxon>Wolfiporia</taxon>
    </lineage>
</organism>
<sequence length="111" mass="12715">MASADESWTIATVAKPRKQSTMVSYRIIPGTMYETHKVTTVYRPEVGKHTWPGEQTCLMDYLRVVFGIRVNGTAVTTFNSIPPHIRPFINANHTTYIKYYNEDSTLSQETR</sequence>
<reference evidence="1" key="1">
    <citation type="journal article" date="2012" name="Science">
        <title>The Paleozoic origin of enzymatic lignin decomposition reconstructed from 31 fungal genomes.</title>
        <authorList>
            <person name="Floudas D."/>
            <person name="Binder M."/>
            <person name="Riley R."/>
            <person name="Barry K."/>
            <person name="Blanchette R.A."/>
            <person name="Henrissat B."/>
            <person name="Martinez A.T."/>
            <person name="Otillar R."/>
            <person name="Spatafora J.W."/>
            <person name="Yadav J.S."/>
            <person name="Aerts A."/>
            <person name="Benoit I."/>
            <person name="Boyd A."/>
            <person name="Carlson A."/>
            <person name="Copeland A."/>
            <person name="Coutinho P.M."/>
            <person name="de Vries R.P."/>
            <person name="Ferreira P."/>
            <person name="Findley K."/>
            <person name="Foster B."/>
            <person name="Gaskell J."/>
            <person name="Glotzer D."/>
            <person name="Gorecki P."/>
            <person name="Heitman J."/>
            <person name="Hesse C."/>
            <person name="Hori C."/>
            <person name="Igarashi K."/>
            <person name="Jurgens J.A."/>
            <person name="Kallen N."/>
            <person name="Kersten P."/>
            <person name="Kohler A."/>
            <person name="Kuees U."/>
            <person name="Kumar T.K.A."/>
            <person name="Kuo A."/>
            <person name="LaButti K."/>
            <person name="Larrondo L.F."/>
            <person name="Lindquist E."/>
            <person name="Ling A."/>
            <person name="Lombard V."/>
            <person name="Lucas S."/>
            <person name="Lundell T."/>
            <person name="Martin R."/>
            <person name="McLaughlin D.J."/>
            <person name="Morgenstern I."/>
            <person name="Morin E."/>
            <person name="Murat C."/>
            <person name="Nagy L.G."/>
            <person name="Nolan M."/>
            <person name="Ohm R.A."/>
            <person name="Patyshakuliyeva A."/>
            <person name="Rokas A."/>
            <person name="Ruiz-Duenas F.J."/>
            <person name="Sabat G."/>
            <person name="Salamov A."/>
            <person name="Samejima M."/>
            <person name="Schmutz J."/>
            <person name="Slot J.C."/>
            <person name="St John F."/>
            <person name="Stenlid J."/>
            <person name="Sun H."/>
            <person name="Sun S."/>
            <person name="Syed K."/>
            <person name="Tsang A."/>
            <person name="Wiebenga A."/>
            <person name="Young D."/>
            <person name="Pisabarro A."/>
            <person name="Eastwood D.C."/>
            <person name="Martin F."/>
            <person name="Cullen D."/>
            <person name="Grigoriev I.V."/>
            <person name="Hibbett D.S."/>
        </authorList>
    </citation>
    <scope>NUCLEOTIDE SEQUENCE [LARGE SCALE GENOMIC DNA]</scope>
    <source>
        <strain evidence="1">MD-104</strain>
    </source>
</reference>
<keyword evidence="2" id="KW-1185">Reference proteome</keyword>
<evidence type="ECO:0000313" key="2">
    <source>
        <dbReference type="Proteomes" id="UP000218811"/>
    </source>
</evidence>
<accession>A0A2H3JI10</accession>
<evidence type="ECO:0000313" key="1">
    <source>
        <dbReference type="EMBL" id="PCH39483.1"/>
    </source>
</evidence>
<gene>
    <name evidence="1" type="ORF">WOLCODRAFT_159055</name>
</gene>